<evidence type="ECO:0000256" key="3">
    <source>
        <dbReference type="SAM" id="SignalP"/>
    </source>
</evidence>
<keyword evidence="2 3" id="KW-0732">Signal</keyword>
<evidence type="ECO:0000259" key="4">
    <source>
        <dbReference type="Pfam" id="PF13947"/>
    </source>
</evidence>
<evidence type="ECO:0000313" key="5">
    <source>
        <dbReference type="EMBL" id="CAK9149443.1"/>
    </source>
</evidence>
<dbReference type="Pfam" id="PF13947">
    <property type="entry name" value="GUB_WAK_bind"/>
    <property type="match status" value="1"/>
</dbReference>
<sequence length="337" mass="38226">MSGRRRRRGVFLLVSQRFLLLIVLCVTSRCCKAQQKNDQNCTSSCGNIHDIHYPFRLEDDPQHCGLPDYQLACNNNRTILYLKTRHYAEYDYKFNYFYYVEAITYDNSSIRLVDPGLDKDNCSSLSIQSVLPYTEYFGFSTAGPYFGVMFTSCQNPVNRSGYVDASFCDKRNTTSTSNTTSPSPLQNHNYVVPVEMDISQLEDSCSIGNMVMTSANILGPATEGNISFSDLYDGPAFYYFLTGDNISFSDLYDGLAYGFELRWYRAYCGHCVARGGWCYSIENNIYCDYCAELSFAFDTRIFHCENQKAVVLQNSLDSVKQEAAIALSDLRTMLSIA</sequence>
<comment type="subcellular location">
    <subcellularLocation>
        <location evidence="1">Membrane</location>
        <topology evidence="1">Single-pass membrane protein</topology>
    </subcellularLocation>
</comment>
<organism evidence="5 6">
    <name type="scientific">Ilex paraguariensis</name>
    <name type="common">yerba mate</name>
    <dbReference type="NCBI Taxonomy" id="185542"/>
    <lineage>
        <taxon>Eukaryota</taxon>
        <taxon>Viridiplantae</taxon>
        <taxon>Streptophyta</taxon>
        <taxon>Embryophyta</taxon>
        <taxon>Tracheophyta</taxon>
        <taxon>Spermatophyta</taxon>
        <taxon>Magnoliopsida</taxon>
        <taxon>eudicotyledons</taxon>
        <taxon>Gunneridae</taxon>
        <taxon>Pentapetalae</taxon>
        <taxon>asterids</taxon>
        <taxon>campanulids</taxon>
        <taxon>Aquifoliales</taxon>
        <taxon>Aquifoliaceae</taxon>
        <taxon>Ilex</taxon>
    </lineage>
</organism>
<keyword evidence="6" id="KW-1185">Reference proteome</keyword>
<dbReference type="PANTHER" id="PTHR33138:SF30">
    <property type="entry name" value="LEAF RUST 10 DISEASE-RESISTANCE LOCUS RECEPTOR-LIKE PROTEIN KINASE-LIKE 2.7"/>
    <property type="match status" value="1"/>
</dbReference>
<feature type="chain" id="PRO_5044750596" description="Wall-associated receptor kinase galacturonan-binding domain-containing protein" evidence="3">
    <location>
        <begin position="34"/>
        <end position="337"/>
    </location>
</feature>
<dbReference type="PANTHER" id="PTHR33138">
    <property type="entry name" value="OS01G0690200 PROTEIN"/>
    <property type="match status" value="1"/>
</dbReference>
<dbReference type="EMBL" id="CAUOFW020001873">
    <property type="protein sequence ID" value="CAK9149443.1"/>
    <property type="molecule type" value="Genomic_DNA"/>
</dbReference>
<accession>A0ABC8S341</accession>
<evidence type="ECO:0000256" key="1">
    <source>
        <dbReference type="ARBA" id="ARBA00004167"/>
    </source>
</evidence>
<reference evidence="5 6" key="1">
    <citation type="submission" date="2024-02" db="EMBL/GenBank/DDBJ databases">
        <authorList>
            <person name="Vignale AGUSTIN F."/>
            <person name="Sosa J E."/>
            <person name="Modenutti C."/>
        </authorList>
    </citation>
    <scope>NUCLEOTIDE SEQUENCE [LARGE SCALE GENOMIC DNA]</scope>
</reference>
<dbReference type="GO" id="GO:0016020">
    <property type="term" value="C:membrane"/>
    <property type="evidence" value="ECO:0007669"/>
    <property type="project" value="UniProtKB-SubCell"/>
</dbReference>
<feature type="signal peptide" evidence="3">
    <location>
        <begin position="1"/>
        <end position="33"/>
    </location>
</feature>
<comment type="caution">
    <text evidence="5">The sequence shown here is derived from an EMBL/GenBank/DDBJ whole genome shotgun (WGS) entry which is preliminary data.</text>
</comment>
<dbReference type="AlphaFoldDB" id="A0ABC8S341"/>
<evidence type="ECO:0000313" key="6">
    <source>
        <dbReference type="Proteomes" id="UP001642360"/>
    </source>
</evidence>
<name>A0ABC8S341_9AQUA</name>
<gene>
    <name evidence="5" type="ORF">ILEXP_LOCUS17482</name>
</gene>
<evidence type="ECO:0000256" key="2">
    <source>
        <dbReference type="ARBA" id="ARBA00022729"/>
    </source>
</evidence>
<protein>
    <recommendedName>
        <fullName evidence="4">Wall-associated receptor kinase galacturonan-binding domain-containing protein</fullName>
    </recommendedName>
</protein>
<dbReference type="InterPro" id="IPR025287">
    <property type="entry name" value="WAK_GUB"/>
</dbReference>
<proteinExistence type="predicted"/>
<dbReference type="Proteomes" id="UP001642360">
    <property type="component" value="Unassembled WGS sequence"/>
</dbReference>
<feature type="domain" description="Wall-associated receptor kinase galacturonan-binding" evidence="4">
    <location>
        <begin position="41"/>
        <end position="114"/>
    </location>
</feature>